<evidence type="ECO:0000313" key="4">
    <source>
        <dbReference type="Proteomes" id="UP000249396"/>
    </source>
</evidence>
<keyword evidence="1" id="KW-0547">Nucleotide-binding</keyword>
<dbReference type="HAMAP" id="MF_00122">
    <property type="entry name" value="GatC"/>
    <property type="match status" value="1"/>
</dbReference>
<protein>
    <recommendedName>
        <fullName evidence="1">Aspartyl/glutamyl-tRNA(Asn/Gln) amidotransferase subunit C</fullName>
        <shortName evidence="1">Asp/Glu-ADT subunit C</shortName>
        <ecNumber evidence="1">6.3.5.-</ecNumber>
    </recommendedName>
</protein>
<dbReference type="GO" id="GO:0005524">
    <property type="term" value="F:ATP binding"/>
    <property type="evidence" value="ECO:0007669"/>
    <property type="project" value="UniProtKB-KW"/>
</dbReference>
<comment type="subunit">
    <text evidence="1">Heterotrimer of A, B and C subunits.</text>
</comment>
<dbReference type="GO" id="GO:0006450">
    <property type="term" value="P:regulation of translational fidelity"/>
    <property type="evidence" value="ECO:0007669"/>
    <property type="project" value="InterPro"/>
</dbReference>
<dbReference type="InterPro" id="IPR003837">
    <property type="entry name" value="GatC"/>
</dbReference>
<evidence type="ECO:0000256" key="1">
    <source>
        <dbReference type="HAMAP-Rule" id="MF_00122"/>
    </source>
</evidence>
<dbReference type="GO" id="GO:0016740">
    <property type="term" value="F:transferase activity"/>
    <property type="evidence" value="ECO:0007669"/>
    <property type="project" value="UniProtKB-KW"/>
</dbReference>
<name>A0A2W4R850_9GAMM</name>
<dbReference type="Gene3D" id="1.10.20.60">
    <property type="entry name" value="Glu-tRNAGln amidotransferase C subunit, N-terminal domain"/>
    <property type="match status" value="1"/>
</dbReference>
<dbReference type="PANTHER" id="PTHR15004:SF0">
    <property type="entry name" value="GLUTAMYL-TRNA(GLN) AMIDOTRANSFERASE SUBUNIT C, MITOCHONDRIAL"/>
    <property type="match status" value="1"/>
</dbReference>
<comment type="similarity">
    <text evidence="1">Belongs to the GatC family.</text>
</comment>
<keyword evidence="1" id="KW-0436">Ligase</keyword>
<dbReference type="InterPro" id="IPR036113">
    <property type="entry name" value="Asp/Glu-ADT_sf_sub_c"/>
</dbReference>
<dbReference type="EMBL" id="QJPH01000288">
    <property type="protein sequence ID" value="PZN80082.1"/>
    <property type="molecule type" value="Genomic_DNA"/>
</dbReference>
<dbReference type="SUPFAM" id="SSF141000">
    <property type="entry name" value="Glu-tRNAGln amidotransferase C subunit"/>
    <property type="match status" value="1"/>
</dbReference>
<organism evidence="3 4">
    <name type="scientific">Candidatus Methylumidiphilus alinenensis</name>
    <dbReference type="NCBI Taxonomy" id="2202197"/>
    <lineage>
        <taxon>Bacteria</taxon>
        <taxon>Pseudomonadati</taxon>
        <taxon>Pseudomonadota</taxon>
        <taxon>Gammaproteobacteria</taxon>
        <taxon>Methylococcales</taxon>
        <taxon>Candidatus Methylumidiphilus</taxon>
    </lineage>
</organism>
<keyword evidence="1" id="KW-0067">ATP-binding</keyword>
<comment type="caution">
    <text evidence="3">The sequence shown here is derived from an EMBL/GenBank/DDBJ whole genome shotgun (WGS) entry which is preliminary data.</text>
</comment>
<dbReference type="EC" id="6.3.5.-" evidence="1"/>
<dbReference type="AlphaFoldDB" id="A0A2W4R850"/>
<dbReference type="GO" id="GO:0050566">
    <property type="term" value="F:asparaginyl-tRNA synthase (glutamine-hydrolyzing) activity"/>
    <property type="evidence" value="ECO:0007669"/>
    <property type="project" value="RHEA"/>
</dbReference>
<keyword evidence="3" id="KW-0808">Transferase</keyword>
<keyword evidence="1" id="KW-0648">Protein biosynthesis</keyword>
<dbReference type="Proteomes" id="UP000249396">
    <property type="component" value="Unassembled WGS sequence"/>
</dbReference>
<reference evidence="3 4" key="1">
    <citation type="journal article" date="2018" name="Aquat. Microb. Ecol.">
        <title>Gammaproteobacterial methanotrophs dominate.</title>
        <authorList>
            <person name="Rissanen A.J."/>
            <person name="Saarenheimo J."/>
            <person name="Tiirola M."/>
            <person name="Peura S."/>
            <person name="Aalto S.L."/>
            <person name="Karvinen A."/>
            <person name="Nykanen H."/>
        </authorList>
    </citation>
    <scope>NUCLEOTIDE SEQUENCE [LARGE SCALE GENOMIC DNA]</scope>
    <source>
        <strain evidence="3">AMbin10</strain>
    </source>
</reference>
<feature type="domain" description="SPOC" evidence="2">
    <location>
        <begin position="2"/>
        <end position="95"/>
    </location>
</feature>
<dbReference type="Pfam" id="PF02686">
    <property type="entry name" value="GatC"/>
    <property type="match status" value="1"/>
</dbReference>
<dbReference type="GO" id="GO:0070681">
    <property type="term" value="P:glutaminyl-tRNAGln biosynthesis via transamidation"/>
    <property type="evidence" value="ECO:0007669"/>
    <property type="project" value="TreeGrafter"/>
</dbReference>
<comment type="catalytic activity">
    <reaction evidence="1">
        <text>L-glutamyl-tRNA(Gln) + L-glutamine + ATP + H2O = L-glutaminyl-tRNA(Gln) + L-glutamate + ADP + phosphate + H(+)</text>
        <dbReference type="Rhea" id="RHEA:17521"/>
        <dbReference type="Rhea" id="RHEA-COMP:9681"/>
        <dbReference type="Rhea" id="RHEA-COMP:9684"/>
        <dbReference type="ChEBI" id="CHEBI:15377"/>
        <dbReference type="ChEBI" id="CHEBI:15378"/>
        <dbReference type="ChEBI" id="CHEBI:29985"/>
        <dbReference type="ChEBI" id="CHEBI:30616"/>
        <dbReference type="ChEBI" id="CHEBI:43474"/>
        <dbReference type="ChEBI" id="CHEBI:58359"/>
        <dbReference type="ChEBI" id="CHEBI:78520"/>
        <dbReference type="ChEBI" id="CHEBI:78521"/>
        <dbReference type="ChEBI" id="CHEBI:456216"/>
    </reaction>
</comment>
<evidence type="ECO:0000313" key="3">
    <source>
        <dbReference type="EMBL" id="PZN80082.1"/>
    </source>
</evidence>
<accession>A0A2W4R850</accession>
<sequence length="95" mass="10500">MSLSTTEVNKIAWLGRIAIDDDKIEAYAHDLSGILDFVEQMSALDTSSVVPMAHPMDQAQRLRADQVTEDNQRELFQANAPSVDAGLFLVPKVIE</sequence>
<gene>
    <name evidence="1" type="primary">gatC</name>
    <name evidence="3" type="ORF">DM484_10420</name>
</gene>
<comment type="catalytic activity">
    <reaction evidence="1">
        <text>L-aspartyl-tRNA(Asn) + L-glutamine + ATP + H2O = L-asparaginyl-tRNA(Asn) + L-glutamate + ADP + phosphate + 2 H(+)</text>
        <dbReference type="Rhea" id="RHEA:14513"/>
        <dbReference type="Rhea" id="RHEA-COMP:9674"/>
        <dbReference type="Rhea" id="RHEA-COMP:9677"/>
        <dbReference type="ChEBI" id="CHEBI:15377"/>
        <dbReference type="ChEBI" id="CHEBI:15378"/>
        <dbReference type="ChEBI" id="CHEBI:29985"/>
        <dbReference type="ChEBI" id="CHEBI:30616"/>
        <dbReference type="ChEBI" id="CHEBI:43474"/>
        <dbReference type="ChEBI" id="CHEBI:58359"/>
        <dbReference type="ChEBI" id="CHEBI:78515"/>
        <dbReference type="ChEBI" id="CHEBI:78516"/>
        <dbReference type="ChEBI" id="CHEBI:456216"/>
    </reaction>
</comment>
<dbReference type="PROSITE" id="PS50917">
    <property type="entry name" value="SPOC"/>
    <property type="match status" value="1"/>
</dbReference>
<dbReference type="PANTHER" id="PTHR15004">
    <property type="entry name" value="GLUTAMYL-TRNA(GLN) AMIDOTRANSFERASE SUBUNIT C, MITOCHONDRIAL"/>
    <property type="match status" value="1"/>
</dbReference>
<dbReference type="GO" id="GO:0050567">
    <property type="term" value="F:glutaminyl-tRNA synthase (glutamine-hydrolyzing) activity"/>
    <property type="evidence" value="ECO:0007669"/>
    <property type="project" value="UniProtKB-UniRule"/>
</dbReference>
<dbReference type="NCBIfam" id="TIGR00135">
    <property type="entry name" value="gatC"/>
    <property type="match status" value="1"/>
</dbReference>
<comment type="function">
    <text evidence="1">Allows the formation of correctly charged Asn-tRNA(Asn) or Gln-tRNA(Gln) through the transamidation of misacylated Asp-tRNA(Asn) or Glu-tRNA(Gln) in organisms which lack either or both of asparaginyl-tRNA or glutaminyl-tRNA synthetases. The reaction takes place in the presence of glutamine and ATP through an activated phospho-Asp-tRNA(Asn) or phospho-Glu-tRNA(Gln).</text>
</comment>
<dbReference type="InterPro" id="IPR010912">
    <property type="entry name" value="SPOC_met"/>
</dbReference>
<evidence type="ECO:0000259" key="2">
    <source>
        <dbReference type="PROSITE" id="PS50917"/>
    </source>
</evidence>
<dbReference type="GO" id="GO:0006412">
    <property type="term" value="P:translation"/>
    <property type="evidence" value="ECO:0007669"/>
    <property type="project" value="UniProtKB-UniRule"/>
</dbReference>
<proteinExistence type="inferred from homology"/>